<feature type="domain" description="Cyclic nucleotide-binding" evidence="4">
    <location>
        <begin position="24"/>
        <end position="126"/>
    </location>
</feature>
<feature type="domain" description="HTH crp-type" evidence="5">
    <location>
        <begin position="159"/>
        <end position="228"/>
    </location>
</feature>
<dbReference type="SUPFAM" id="SSF51206">
    <property type="entry name" value="cAMP-binding domain-like"/>
    <property type="match status" value="1"/>
</dbReference>
<evidence type="ECO:0000256" key="3">
    <source>
        <dbReference type="ARBA" id="ARBA00023163"/>
    </source>
</evidence>
<sequence length="241" mass="27703">MIKINLYPVTDKTDLISLFKQHPLFANFPDGLYDVVTQEAKYVNVVAGDILFNEGDAAEQYMLVAEGEIEMFRYSIEGDERVFNIFGKGQLIAHAAMFMQHGKYPMNARARNDAYLYCLNRQSLHQACYDYPELAIRLLSGLSVNVYQQLNQVHWLTSSSAQERLAHYFVELNKKQGNQQKVSIPVTQRQLAAQLGIRAETLNRLLGEWQQKNYIEGKRKDWVLLDLAYLQELSGAAKRTF</sequence>
<keyword evidence="7" id="KW-1185">Reference proteome</keyword>
<dbReference type="InterPro" id="IPR018490">
    <property type="entry name" value="cNMP-bd_dom_sf"/>
</dbReference>
<keyword evidence="2" id="KW-0238">DNA-binding</keyword>
<evidence type="ECO:0000256" key="2">
    <source>
        <dbReference type="ARBA" id="ARBA00023125"/>
    </source>
</evidence>
<dbReference type="InterPro" id="IPR036388">
    <property type="entry name" value="WH-like_DNA-bd_sf"/>
</dbReference>
<dbReference type="InterPro" id="IPR000595">
    <property type="entry name" value="cNMP-bd_dom"/>
</dbReference>
<comment type="caution">
    <text evidence="6">The sequence shown here is derived from an EMBL/GenBank/DDBJ whole genome shotgun (WGS) entry which is preliminary data.</text>
</comment>
<dbReference type="EMBL" id="AYSV01000089">
    <property type="protein sequence ID" value="ETD70416.1"/>
    <property type="molecule type" value="Genomic_DNA"/>
</dbReference>
<keyword evidence="3" id="KW-0804">Transcription</keyword>
<dbReference type="CDD" id="cd00038">
    <property type="entry name" value="CAP_ED"/>
    <property type="match status" value="1"/>
</dbReference>
<name>V8G2V0_9BURK</name>
<reference evidence="6 7" key="1">
    <citation type="submission" date="2013-11" db="EMBL/GenBank/DDBJ databases">
        <title>Genomic analysis of Pelistega sp. HM-7.</title>
        <authorList>
            <person name="Kumbhare S.V."/>
            <person name="Shetty S.A."/>
            <person name="Sharma O."/>
            <person name="Dhotre D.P."/>
        </authorList>
    </citation>
    <scope>NUCLEOTIDE SEQUENCE [LARGE SCALE GENOMIC DNA]</scope>
    <source>
        <strain evidence="6 7">HM-7</strain>
    </source>
</reference>
<dbReference type="PANTHER" id="PTHR24567">
    <property type="entry name" value="CRP FAMILY TRANSCRIPTIONAL REGULATORY PROTEIN"/>
    <property type="match status" value="1"/>
</dbReference>
<dbReference type="SMART" id="SM00419">
    <property type="entry name" value="HTH_CRP"/>
    <property type="match status" value="1"/>
</dbReference>
<dbReference type="PROSITE" id="PS51063">
    <property type="entry name" value="HTH_CRP_2"/>
    <property type="match status" value="1"/>
</dbReference>
<organism evidence="6 7">
    <name type="scientific">Pelistega indica</name>
    <dbReference type="NCBI Taxonomy" id="1414851"/>
    <lineage>
        <taxon>Bacteria</taxon>
        <taxon>Pseudomonadati</taxon>
        <taxon>Pseudomonadota</taxon>
        <taxon>Betaproteobacteria</taxon>
        <taxon>Burkholderiales</taxon>
        <taxon>Alcaligenaceae</taxon>
        <taxon>Pelistega</taxon>
    </lineage>
</organism>
<evidence type="ECO:0000313" key="7">
    <source>
        <dbReference type="Proteomes" id="UP000018766"/>
    </source>
</evidence>
<dbReference type="PROSITE" id="PS50042">
    <property type="entry name" value="CNMP_BINDING_3"/>
    <property type="match status" value="1"/>
</dbReference>
<evidence type="ECO:0000313" key="6">
    <source>
        <dbReference type="EMBL" id="ETD70416.1"/>
    </source>
</evidence>
<keyword evidence="1" id="KW-0805">Transcription regulation</keyword>
<gene>
    <name evidence="6" type="ORF">V757_07890</name>
</gene>
<dbReference type="InterPro" id="IPR050397">
    <property type="entry name" value="Env_Response_Regulators"/>
</dbReference>
<evidence type="ECO:0000259" key="5">
    <source>
        <dbReference type="PROSITE" id="PS51063"/>
    </source>
</evidence>
<dbReference type="PANTHER" id="PTHR24567:SF26">
    <property type="entry name" value="REGULATORY PROTEIN YEIL"/>
    <property type="match status" value="1"/>
</dbReference>
<dbReference type="InterPro" id="IPR012318">
    <property type="entry name" value="HTH_CRP"/>
</dbReference>
<dbReference type="InterPro" id="IPR036390">
    <property type="entry name" value="WH_DNA-bd_sf"/>
</dbReference>
<dbReference type="AlphaFoldDB" id="V8G2V0"/>
<dbReference type="OrthoDB" id="190787at2"/>
<proteinExistence type="predicted"/>
<evidence type="ECO:0000256" key="1">
    <source>
        <dbReference type="ARBA" id="ARBA00023015"/>
    </source>
</evidence>
<dbReference type="Pfam" id="PF13545">
    <property type="entry name" value="HTH_Crp_2"/>
    <property type="match status" value="1"/>
</dbReference>
<protein>
    <submittedName>
        <fullName evidence="6">Cyclic nucleotide-binding protein</fullName>
    </submittedName>
</protein>
<dbReference type="InterPro" id="IPR014710">
    <property type="entry name" value="RmlC-like_jellyroll"/>
</dbReference>
<dbReference type="GO" id="GO:0005829">
    <property type="term" value="C:cytosol"/>
    <property type="evidence" value="ECO:0007669"/>
    <property type="project" value="TreeGrafter"/>
</dbReference>
<dbReference type="Pfam" id="PF00027">
    <property type="entry name" value="cNMP_binding"/>
    <property type="match status" value="1"/>
</dbReference>
<evidence type="ECO:0000259" key="4">
    <source>
        <dbReference type="PROSITE" id="PS50042"/>
    </source>
</evidence>
<dbReference type="RefSeq" id="WP_023951457.1">
    <property type="nucleotide sequence ID" value="NZ_AYSV01000089.1"/>
</dbReference>
<dbReference type="Gene3D" id="2.60.120.10">
    <property type="entry name" value="Jelly Rolls"/>
    <property type="match status" value="1"/>
</dbReference>
<dbReference type="Proteomes" id="UP000018766">
    <property type="component" value="Unassembled WGS sequence"/>
</dbReference>
<dbReference type="GO" id="GO:0003700">
    <property type="term" value="F:DNA-binding transcription factor activity"/>
    <property type="evidence" value="ECO:0007669"/>
    <property type="project" value="TreeGrafter"/>
</dbReference>
<accession>V8G2V0</accession>
<dbReference type="SUPFAM" id="SSF46785">
    <property type="entry name" value="Winged helix' DNA-binding domain"/>
    <property type="match status" value="1"/>
</dbReference>
<dbReference type="Gene3D" id="1.10.10.10">
    <property type="entry name" value="Winged helix-like DNA-binding domain superfamily/Winged helix DNA-binding domain"/>
    <property type="match status" value="1"/>
</dbReference>
<dbReference type="GO" id="GO:0003677">
    <property type="term" value="F:DNA binding"/>
    <property type="evidence" value="ECO:0007669"/>
    <property type="project" value="UniProtKB-KW"/>
</dbReference>
<dbReference type="PATRIC" id="fig|1414851.3.peg.1627"/>
<dbReference type="SMART" id="SM00100">
    <property type="entry name" value="cNMP"/>
    <property type="match status" value="1"/>
</dbReference>